<protein>
    <recommendedName>
        <fullName evidence="4">AcrB/AcrD/AcrF family protein</fullName>
    </recommendedName>
</protein>
<feature type="transmembrane region" description="Helical" evidence="1">
    <location>
        <begin position="367"/>
        <end position="386"/>
    </location>
</feature>
<dbReference type="Proteomes" id="UP000218151">
    <property type="component" value="Unassembled WGS sequence"/>
</dbReference>
<feature type="transmembrane region" description="Helical" evidence="1">
    <location>
        <begin position="253"/>
        <end position="272"/>
    </location>
</feature>
<keyword evidence="3" id="KW-1185">Reference proteome</keyword>
<dbReference type="EMBL" id="NSLI01000003">
    <property type="protein sequence ID" value="PAX07585.1"/>
    <property type="molecule type" value="Genomic_DNA"/>
</dbReference>
<dbReference type="RefSeq" id="WP_095997827.1">
    <property type="nucleotide sequence ID" value="NZ_NSLI01000003.1"/>
</dbReference>
<dbReference type="OrthoDB" id="1082056at2"/>
<evidence type="ECO:0000313" key="3">
    <source>
        <dbReference type="Proteomes" id="UP000218151"/>
    </source>
</evidence>
<evidence type="ECO:0000313" key="2">
    <source>
        <dbReference type="EMBL" id="PAX07585.1"/>
    </source>
</evidence>
<feature type="transmembrane region" description="Helical" evidence="1">
    <location>
        <begin position="392"/>
        <end position="409"/>
    </location>
</feature>
<feature type="transmembrane region" description="Helical" evidence="1">
    <location>
        <begin position="421"/>
        <end position="443"/>
    </location>
</feature>
<feature type="transmembrane region" description="Helical" evidence="1">
    <location>
        <begin position="103"/>
        <end position="123"/>
    </location>
</feature>
<keyword evidence="1" id="KW-0472">Membrane</keyword>
<comment type="caution">
    <text evidence="2">The sequence shown here is derived from an EMBL/GenBank/DDBJ whole genome shotgun (WGS) entry which is preliminary data.</text>
</comment>
<evidence type="ECO:0000256" key="1">
    <source>
        <dbReference type="SAM" id="Phobius"/>
    </source>
</evidence>
<keyword evidence="1" id="KW-0812">Transmembrane</keyword>
<reference evidence="3" key="1">
    <citation type="submission" date="2017-09" db="EMBL/GenBank/DDBJ databases">
        <authorList>
            <person name="Feng G."/>
            <person name="Zhu H."/>
        </authorList>
    </citation>
    <scope>NUCLEOTIDE SEQUENCE [LARGE SCALE GENOMIC DNA]</scope>
    <source>
        <strain evidence="3">1PNM-20</strain>
    </source>
</reference>
<keyword evidence="1" id="KW-1133">Transmembrane helix</keyword>
<feature type="transmembrane region" description="Helical" evidence="1">
    <location>
        <begin position="335"/>
        <end position="355"/>
    </location>
</feature>
<feature type="transmembrane region" description="Helical" evidence="1">
    <location>
        <begin position="284"/>
        <end position="301"/>
    </location>
</feature>
<feature type="transmembrane region" description="Helical" evidence="1">
    <location>
        <begin position="135"/>
        <end position="152"/>
    </location>
</feature>
<organism evidence="2 3">
    <name type="scientific">Sphingomonas lenta</name>
    <dbReference type="NCBI Taxonomy" id="1141887"/>
    <lineage>
        <taxon>Bacteria</taxon>
        <taxon>Pseudomonadati</taxon>
        <taxon>Pseudomonadota</taxon>
        <taxon>Alphaproteobacteria</taxon>
        <taxon>Sphingomonadales</taxon>
        <taxon>Sphingomonadaceae</taxon>
        <taxon>Sphingomonas</taxon>
    </lineage>
</organism>
<evidence type="ECO:0008006" key="4">
    <source>
        <dbReference type="Google" id="ProtNLM"/>
    </source>
</evidence>
<accession>A0A2A2SEG0</accession>
<sequence>MLGRSLQDRLWPAVVGAWLLALALSAYSWGKRIPHLLFPDPDDAMRLMQVRDWLAGQSWWDVAQHRLNGGDFPMHWSRLVDLPIAATLLVFDPLVGPALADRVAGAIVPAATLLVILALCAALTRRLAGPEAARLAVLVVPLAIPILIQVQPMRLDHHAWQIACAVAALIPLAGRADARNGALSGLALATLLTISLEGLPFTVAAAGVAALAWAFEPARRAFLLAQLWTLAGAAALMHGATRGPGFMLSACDAVSPVWLAALAAAAAGVAVATRLPAPDMRWRVGALVPAALASAAVLLLIEPRCASGPFATLPPLVRDLWYDSVREGLPVWRQLPVVAAATLGLPLFGIVGTWLAWRDAAAERRPAWAITLAVLVAATIVAATVIRAGGVANAVATPGAAVLLLRLLRRARAIGSLVPRVVATAGALLLASPGVAFAALASLGGAAEEAAPADGPEPCTEFADIRAVRALPPSVVFAPIDVTPDMLATSAHRGISGGYHRNADAIHFVFRTFTAPPESAREMVEGTGAAYVAGCPGLNETELYKYVAPNGLWARLERGDAPDWLRPVRLPGSPVRVWRVIRR</sequence>
<proteinExistence type="predicted"/>
<dbReference type="AlphaFoldDB" id="A0A2A2SEG0"/>
<name>A0A2A2SEG0_9SPHN</name>
<feature type="transmembrane region" description="Helical" evidence="1">
    <location>
        <begin position="186"/>
        <end position="215"/>
    </location>
</feature>
<gene>
    <name evidence="2" type="ORF">CKY28_07990</name>
</gene>